<dbReference type="Proteomes" id="UP000225706">
    <property type="component" value="Unassembled WGS sequence"/>
</dbReference>
<evidence type="ECO:0000256" key="8">
    <source>
        <dbReference type="RuleBase" id="RU000688"/>
    </source>
</evidence>
<keyword evidence="4 8" id="KW-0297">G-protein coupled receptor</keyword>
<evidence type="ECO:0000259" key="10">
    <source>
        <dbReference type="PROSITE" id="PS50262"/>
    </source>
</evidence>
<evidence type="ECO:0000256" key="6">
    <source>
        <dbReference type="ARBA" id="ARBA00023170"/>
    </source>
</evidence>
<keyword evidence="2 8" id="KW-0812">Transmembrane</keyword>
<proteinExistence type="inferred from homology"/>
<dbReference type="SUPFAM" id="SSF81321">
    <property type="entry name" value="Family A G protein-coupled receptor-like"/>
    <property type="match status" value="1"/>
</dbReference>
<evidence type="ECO:0000256" key="5">
    <source>
        <dbReference type="ARBA" id="ARBA00023136"/>
    </source>
</evidence>
<feature type="transmembrane region" description="Helical" evidence="9">
    <location>
        <begin position="282"/>
        <end position="302"/>
    </location>
</feature>
<dbReference type="PRINTS" id="PR00237">
    <property type="entry name" value="GPCRRHODOPSN"/>
</dbReference>
<feature type="transmembrane region" description="Helical" evidence="9">
    <location>
        <begin position="247"/>
        <end position="270"/>
    </location>
</feature>
<gene>
    <name evidence="11" type="primary">Gpr22</name>
    <name evidence="11" type="ORF">AWC38_SpisGene25854</name>
</gene>
<feature type="transmembrane region" description="Helical" evidence="9">
    <location>
        <begin position="20"/>
        <end position="45"/>
    </location>
</feature>
<comment type="caution">
    <text evidence="11">The sequence shown here is derived from an EMBL/GenBank/DDBJ whole genome shotgun (WGS) entry which is preliminary data.</text>
</comment>
<protein>
    <submittedName>
        <fullName evidence="11">Putative G-protein coupled receptor 22</fullName>
    </submittedName>
</protein>
<evidence type="ECO:0000256" key="2">
    <source>
        <dbReference type="ARBA" id="ARBA00022692"/>
    </source>
</evidence>
<dbReference type="InterPro" id="IPR000276">
    <property type="entry name" value="GPCR_Rhodpsn"/>
</dbReference>
<evidence type="ECO:0000256" key="1">
    <source>
        <dbReference type="ARBA" id="ARBA00004141"/>
    </source>
</evidence>
<dbReference type="AlphaFoldDB" id="A0A2B4SIM7"/>
<dbReference type="Pfam" id="PF00001">
    <property type="entry name" value="7tm_1"/>
    <property type="match status" value="1"/>
</dbReference>
<keyword evidence="3 9" id="KW-1133">Transmembrane helix</keyword>
<dbReference type="CDD" id="cd00637">
    <property type="entry name" value="7tm_classA_rhodopsin-like"/>
    <property type="match status" value="1"/>
</dbReference>
<dbReference type="GO" id="GO:0004930">
    <property type="term" value="F:G protein-coupled receptor activity"/>
    <property type="evidence" value="ECO:0007669"/>
    <property type="project" value="UniProtKB-KW"/>
</dbReference>
<organism evidence="11 12">
    <name type="scientific">Stylophora pistillata</name>
    <name type="common">Smooth cauliflower coral</name>
    <dbReference type="NCBI Taxonomy" id="50429"/>
    <lineage>
        <taxon>Eukaryota</taxon>
        <taxon>Metazoa</taxon>
        <taxon>Cnidaria</taxon>
        <taxon>Anthozoa</taxon>
        <taxon>Hexacorallia</taxon>
        <taxon>Scleractinia</taxon>
        <taxon>Astrocoeniina</taxon>
        <taxon>Pocilloporidae</taxon>
        <taxon>Stylophora</taxon>
    </lineage>
</organism>
<feature type="domain" description="G-protein coupled receptors family 1 profile" evidence="10">
    <location>
        <begin position="36"/>
        <end position="299"/>
    </location>
</feature>
<dbReference type="OrthoDB" id="6156007at2759"/>
<accession>A0A2B4SIM7</accession>
<feature type="transmembrane region" description="Helical" evidence="9">
    <location>
        <begin position="135"/>
        <end position="153"/>
    </location>
</feature>
<evidence type="ECO:0000256" key="3">
    <source>
        <dbReference type="ARBA" id="ARBA00022989"/>
    </source>
</evidence>
<dbReference type="GO" id="GO:0016020">
    <property type="term" value="C:membrane"/>
    <property type="evidence" value="ECO:0007669"/>
    <property type="project" value="UniProtKB-SubCell"/>
</dbReference>
<name>A0A2B4SIM7_STYPI</name>
<dbReference type="PROSITE" id="PS50262">
    <property type="entry name" value="G_PROTEIN_RECEP_F1_2"/>
    <property type="match status" value="1"/>
</dbReference>
<feature type="transmembrane region" description="Helical" evidence="9">
    <location>
        <begin position="57"/>
        <end position="77"/>
    </location>
</feature>
<comment type="subcellular location">
    <subcellularLocation>
        <location evidence="1">Membrane</location>
        <topology evidence="1">Multi-pass membrane protein</topology>
    </subcellularLocation>
</comment>
<reference evidence="12" key="1">
    <citation type="journal article" date="2017" name="bioRxiv">
        <title>Comparative analysis of the genomes of Stylophora pistillata and Acropora digitifera provides evidence for extensive differences between species of corals.</title>
        <authorList>
            <person name="Voolstra C.R."/>
            <person name="Li Y."/>
            <person name="Liew Y.J."/>
            <person name="Baumgarten S."/>
            <person name="Zoccola D."/>
            <person name="Flot J.-F."/>
            <person name="Tambutte S."/>
            <person name="Allemand D."/>
            <person name="Aranda M."/>
        </authorList>
    </citation>
    <scope>NUCLEOTIDE SEQUENCE [LARGE SCALE GENOMIC DNA]</scope>
</reference>
<keyword evidence="12" id="KW-1185">Reference proteome</keyword>
<sequence length="318" mass="36636">MFSNITSEYKELGLSPGFKISIIIVLGLEIIFGICASCTVLLIYWNKRSVRSVATKFIANLALIDLIICCVCVPFTIARVSGFAYHSALFCCWHEAVTSALRNASFITLLLICYDRYKSVTNPFVLRLTHLKARRAVILVWCLSTVSVIAPFLEWRWKAKTFWSSACILMFSESKEPCFFRLYYMPSFLLSCTILLPAYLRISKAAFSRVHIQAMMIRTSFIVPATFTQRRNEAMVRQKEWKIAKMTGAVVCSVCGLWLPYTTLTFSMYFMRPSNLLVRLEFVFLAFGYFNCVLNPLLYAFTKEKFRTAFWRTLPCKK</sequence>
<keyword evidence="6 8" id="KW-0675">Receptor</keyword>
<evidence type="ECO:0000313" key="11">
    <source>
        <dbReference type="EMBL" id="PFX28305.1"/>
    </source>
</evidence>
<keyword evidence="7 8" id="KW-0807">Transducer</keyword>
<dbReference type="STRING" id="50429.A0A2B4SIM7"/>
<feature type="transmembrane region" description="Helical" evidence="9">
    <location>
        <begin position="182"/>
        <end position="200"/>
    </location>
</feature>
<dbReference type="InterPro" id="IPR017452">
    <property type="entry name" value="GPCR_Rhodpsn_7TM"/>
</dbReference>
<dbReference type="PANTHER" id="PTHR24240">
    <property type="entry name" value="OPSIN"/>
    <property type="match status" value="1"/>
</dbReference>
<dbReference type="InterPro" id="IPR050125">
    <property type="entry name" value="GPCR_opsins"/>
</dbReference>
<comment type="similarity">
    <text evidence="8">Belongs to the G-protein coupled receptor 1 family.</text>
</comment>
<evidence type="ECO:0000256" key="9">
    <source>
        <dbReference type="SAM" id="Phobius"/>
    </source>
</evidence>
<dbReference type="EMBL" id="LSMT01000086">
    <property type="protein sequence ID" value="PFX28305.1"/>
    <property type="molecule type" value="Genomic_DNA"/>
</dbReference>
<keyword evidence="5 9" id="KW-0472">Membrane</keyword>
<evidence type="ECO:0000256" key="4">
    <source>
        <dbReference type="ARBA" id="ARBA00023040"/>
    </source>
</evidence>
<evidence type="ECO:0000256" key="7">
    <source>
        <dbReference type="ARBA" id="ARBA00023224"/>
    </source>
</evidence>
<dbReference type="PROSITE" id="PS00237">
    <property type="entry name" value="G_PROTEIN_RECEP_F1_1"/>
    <property type="match status" value="1"/>
</dbReference>
<evidence type="ECO:0000313" key="12">
    <source>
        <dbReference type="Proteomes" id="UP000225706"/>
    </source>
</evidence>
<dbReference type="Gene3D" id="1.20.1070.10">
    <property type="entry name" value="Rhodopsin 7-helix transmembrane proteins"/>
    <property type="match status" value="1"/>
</dbReference>